<dbReference type="InterPro" id="IPR051568">
    <property type="entry name" value="LZTR1/Attractin"/>
</dbReference>
<dbReference type="EMBL" id="GG662704">
    <property type="protein sequence ID" value="EAR95406.2"/>
    <property type="molecule type" value="Genomic_DNA"/>
</dbReference>
<keyword evidence="2" id="KW-0677">Repeat</keyword>
<dbReference type="PANTHER" id="PTHR46376:SF1">
    <property type="entry name" value="LEUCINE-ZIPPER-LIKE TRANSCRIPTIONAL REGULATOR 1"/>
    <property type="match status" value="1"/>
</dbReference>
<dbReference type="PANTHER" id="PTHR46376">
    <property type="entry name" value="LEUCINE-ZIPPER-LIKE TRANSCRIPTIONAL REGULATOR 1"/>
    <property type="match status" value="1"/>
</dbReference>
<dbReference type="AlphaFoldDB" id="Q23G54"/>
<dbReference type="Proteomes" id="UP000009168">
    <property type="component" value="Unassembled WGS sequence"/>
</dbReference>
<dbReference type="STRING" id="312017.Q23G54"/>
<evidence type="ECO:0000313" key="4">
    <source>
        <dbReference type="Proteomes" id="UP000009168"/>
    </source>
</evidence>
<reference evidence="4" key="1">
    <citation type="journal article" date="2006" name="PLoS Biol.">
        <title>Macronuclear genome sequence of the ciliate Tetrahymena thermophila, a model eukaryote.</title>
        <authorList>
            <person name="Eisen J.A."/>
            <person name="Coyne R.S."/>
            <person name="Wu M."/>
            <person name="Wu D."/>
            <person name="Thiagarajan M."/>
            <person name="Wortman J.R."/>
            <person name="Badger J.H."/>
            <person name="Ren Q."/>
            <person name="Amedeo P."/>
            <person name="Jones K.M."/>
            <person name="Tallon L.J."/>
            <person name="Delcher A.L."/>
            <person name="Salzberg S.L."/>
            <person name="Silva J.C."/>
            <person name="Haas B.J."/>
            <person name="Majoros W.H."/>
            <person name="Farzad M."/>
            <person name="Carlton J.M."/>
            <person name="Smith R.K. Jr."/>
            <person name="Garg J."/>
            <person name="Pearlman R.E."/>
            <person name="Karrer K.M."/>
            <person name="Sun L."/>
            <person name="Manning G."/>
            <person name="Elde N.C."/>
            <person name="Turkewitz A.P."/>
            <person name="Asai D.J."/>
            <person name="Wilkes D.E."/>
            <person name="Wang Y."/>
            <person name="Cai H."/>
            <person name="Collins K."/>
            <person name="Stewart B.A."/>
            <person name="Lee S.R."/>
            <person name="Wilamowska K."/>
            <person name="Weinberg Z."/>
            <person name="Ruzzo W.L."/>
            <person name="Wloga D."/>
            <person name="Gaertig J."/>
            <person name="Frankel J."/>
            <person name="Tsao C.-C."/>
            <person name="Gorovsky M.A."/>
            <person name="Keeling P.J."/>
            <person name="Waller R.F."/>
            <person name="Patron N.J."/>
            <person name="Cherry J.M."/>
            <person name="Stover N.A."/>
            <person name="Krieger C.J."/>
            <person name="del Toro C."/>
            <person name="Ryder H.F."/>
            <person name="Williamson S.C."/>
            <person name="Barbeau R.A."/>
            <person name="Hamilton E.P."/>
            <person name="Orias E."/>
        </authorList>
    </citation>
    <scope>NUCLEOTIDE SEQUENCE [LARGE SCALE GENOMIC DNA]</scope>
    <source>
        <strain evidence="4">SB210</strain>
    </source>
</reference>
<dbReference type="SMART" id="SM00612">
    <property type="entry name" value="Kelch"/>
    <property type="match status" value="2"/>
</dbReference>
<dbReference type="FunCoup" id="Q23G54">
    <property type="interactions" value="6"/>
</dbReference>
<protein>
    <submittedName>
        <fullName evidence="3">Kelch motif protein</fullName>
    </submittedName>
</protein>
<evidence type="ECO:0000256" key="2">
    <source>
        <dbReference type="ARBA" id="ARBA00022737"/>
    </source>
</evidence>
<dbReference type="eggNOG" id="KOG0379">
    <property type="taxonomic scope" value="Eukaryota"/>
</dbReference>
<dbReference type="GeneID" id="7846846"/>
<dbReference type="Pfam" id="PF24681">
    <property type="entry name" value="Kelch_KLHDC2_KLHL20_DRC7"/>
    <property type="match status" value="1"/>
</dbReference>
<dbReference type="InterPro" id="IPR015915">
    <property type="entry name" value="Kelch-typ_b-propeller"/>
</dbReference>
<dbReference type="KEGG" id="tet:TTHERM_00077100"/>
<dbReference type="RefSeq" id="XP_001015651.2">
    <property type="nucleotide sequence ID" value="XM_001015651.2"/>
</dbReference>
<evidence type="ECO:0000256" key="1">
    <source>
        <dbReference type="ARBA" id="ARBA00022441"/>
    </source>
</evidence>
<proteinExistence type="predicted"/>
<keyword evidence="1" id="KW-0880">Kelch repeat</keyword>
<dbReference type="InParanoid" id="Q23G54"/>
<organism evidence="3 4">
    <name type="scientific">Tetrahymena thermophila (strain SB210)</name>
    <dbReference type="NCBI Taxonomy" id="312017"/>
    <lineage>
        <taxon>Eukaryota</taxon>
        <taxon>Sar</taxon>
        <taxon>Alveolata</taxon>
        <taxon>Ciliophora</taxon>
        <taxon>Intramacronucleata</taxon>
        <taxon>Oligohymenophorea</taxon>
        <taxon>Hymenostomatida</taxon>
        <taxon>Tetrahymenina</taxon>
        <taxon>Tetrahymenidae</taxon>
        <taxon>Tetrahymena</taxon>
    </lineage>
</organism>
<keyword evidence="4" id="KW-1185">Reference proteome</keyword>
<dbReference type="OrthoDB" id="4447at2759"/>
<dbReference type="Gene3D" id="2.120.10.80">
    <property type="entry name" value="Kelch-type beta propeller"/>
    <property type="match status" value="2"/>
</dbReference>
<gene>
    <name evidence="3" type="ORF">TTHERM_00077100</name>
</gene>
<dbReference type="HOGENOM" id="CLU_330785_0_0_1"/>
<sequence>MKQLSKYSLANMSQLSQHHLKQSETDNWSQLRLPSGSLNSRSYHSISYYHNKIYIYGGYELHTGVKDDFLYFDYSSETLGTPMKVNAQNPQLSPGIKQFEIQIKINYFNKSTLDNSKEYSYQILEVQLFLFKAQFYSQNYKQGSFRKEINNFLKIGPLCRHTANQFKDNLIIYGGKQNAMQSSNLICVFDFIEEKWLRKNPTVENANKNEINQVPYLESHSSSIDEKTGRMYIFGGFEHKKGHLNKLYEFDIYQNSWKIIQSSQGKVPSSRSSHSSAFINGNLYIFGGQNLNQRFGDLWCFSVQNNAWSEIITPNQPQPRSGHSMCKYQNNIILFGGILGITREINDLFCFSTEKQEWSCLEYETKYDRSDFAHEDFLNQLSSEDSHNNTMIQNKQTPKTKAQILNEDFSILGEFGLSMNSHQQTPKIRKQYSEKHLINRKEDKNEFSHYLNRKQLNTHSMSVSRQQQVFEENTNRQNIELFECSQNSQKSKQLYKKSPSQLPSERLYKIQQIRKMFNHQYLYSNNSEFNENSIYDFSKSISQGHTPVSQSVNDNILALKLDSKFFFNKVQSEETPKHLERDQSYEKSNYTSLINNSIQQLGAVGKEQEYQLNFQSFAKRFKTQSTQLLHKGQIQESLNAIFDKIKRLSMNPLISKQEKYQQIIELRKKILLREFVDQNTTKKIRATTDHANPPVSQSQQNSQKYINTEQNDGKQQYHQAKLIDGSAQNQLPRIKSPTTDAMRKAIQMTESKAKGAENFLEQKFIQFNNSQMLQQIKQVKIENSRIKNIKPQPRDGHSAIVIDDFLIILGGDRHKLSFNDIFECNLRKALNNYQGQLTSPRDRKTNQKIELGISDFKHQYQISQLNQIHS</sequence>
<dbReference type="SUPFAM" id="SSF117281">
    <property type="entry name" value="Kelch motif"/>
    <property type="match status" value="2"/>
</dbReference>
<dbReference type="InterPro" id="IPR006652">
    <property type="entry name" value="Kelch_1"/>
</dbReference>
<name>Q23G54_TETTS</name>
<dbReference type="GO" id="GO:0005794">
    <property type="term" value="C:Golgi apparatus"/>
    <property type="evidence" value="ECO:0007669"/>
    <property type="project" value="TreeGrafter"/>
</dbReference>
<evidence type="ECO:0000313" key="3">
    <source>
        <dbReference type="EMBL" id="EAR95406.2"/>
    </source>
</evidence>
<accession>Q23G54</accession>